<dbReference type="Pfam" id="PF03749">
    <property type="entry name" value="SfsA"/>
    <property type="match status" value="1"/>
</dbReference>
<feature type="domain" description="Sugar fermentation stimulation protein C-terminal" evidence="2">
    <location>
        <begin position="436"/>
        <end position="506"/>
    </location>
</feature>
<dbReference type="InParanoid" id="D8TGZ8"/>
<dbReference type="OrthoDB" id="199134at2759"/>
<evidence type="ECO:0000313" key="3">
    <source>
        <dbReference type="EMBL" id="EFJ52624.1"/>
    </source>
</evidence>
<dbReference type="Proteomes" id="UP000001058">
    <property type="component" value="Unassembled WGS sequence"/>
</dbReference>
<feature type="compositionally biased region" description="Low complexity" evidence="1">
    <location>
        <begin position="63"/>
        <end position="81"/>
    </location>
</feature>
<reference evidence="3 4" key="1">
    <citation type="journal article" date="2010" name="Science">
        <title>Genomic analysis of organismal complexity in the multicellular green alga Volvox carteri.</title>
        <authorList>
            <person name="Prochnik S.E."/>
            <person name="Umen J."/>
            <person name="Nedelcu A.M."/>
            <person name="Hallmann A."/>
            <person name="Miller S.M."/>
            <person name="Nishii I."/>
            <person name="Ferris P."/>
            <person name="Kuo A."/>
            <person name="Mitros T."/>
            <person name="Fritz-Laylin L.K."/>
            <person name="Hellsten U."/>
            <person name="Chapman J."/>
            <person name="Simakov O."/>
            <person name="Rensing S.A."/>
            <person name="Terry A."/>
            <person name="Pangilinan J."/>
            <person name="Kapitonov V."/>
            <person name="Jurka J."/>
            <person name="Salamov A."/>
            <person name="Shapiro H."/>
            <person name="Schmutz J."/>
            <person name="Grimwood J."/>
            <person name="Lindquist E."/>
            <person name="Lucas S."/>
            <person name="Grigoriev I.V."/>
            <person name="Schmitt R."/>
            <person name="Kirk D."/>
            <person name="Rokhsar D.S."/>
        </authorList>
    </citation>
    <scope>NUCLEOTIDE SEQUENCE [LARGE SCALE GENOMIC DNA]</scope>
    <source>
        <strain evidence="4">f. Nagariensis / Eve</strain>
    </source>
</reference>
<feature type="region of interest" description="Disordered" evidence="1">
    <location>
        <begin position="128"/>
        <end position="195"/>
    </location>
</feature>
<dbReference type="eggNOG" id="ENOG502RYUS">
    <property type="taxonomic scope" value="Eukaryota"/>
</dbReference>
<organism evidence="4">
    <name type="scientific">Volvox carteri f. nagariensis</name>
    <dbReference type="NCBI Taxonomy" id="3068"/>
    <lineage>
        <taxon>Eukaryota</taxon>
        <taxon>Viridiplantae</taxon>
        <taxon>Chlorophyta</taxon>
        <taxon>core chlorophytes</taxon>
        <taxon>Chlorophyceae</taxon>
        <taxon>CS clade</taxon>
        <taxon>Chlamydomonadales</taxon>
        <taxon>Volvocaceae</taxon>
        <taxon>Volvox</taxon>
    </lineage>
</organism>
<dbReference type="EMBL" id="GL378323">
    <property type="protein sequence ID" value="EFJ52624.1"/>
    <property type="molecule type" value="Genomic_DNA"/>
</dbReference>
<dbReference type="AlphaFoldDB" id="D8TGZ8"/>
<dbReference type="PANTHER" id="PTHR30545:SF3">
    <property type="entry name" value="SUGAR FERMENTATION STIMULATION PROTEIN C-TERMINAL DOMAIN-CONTAINING PROTEIN"/>
    <property type="match status" value="1"/>
</dbReference>
<accession>D8TGZ8</accession>
<evidence type="ECO:0000256" key="1">
    <source>
        <dbReference type="SAM" id="MobiDB-lite"/>
    </source>
</evidence>
<dbReference type="GO" id="GO:0003677">
    <property type="term" value="F:DNA binding"/>
    <property type="evidence" value="ECO:0007669"/>
    <property type="project" value="InterPro"/>
</dbReference>
<dbReference type="InterPro" id="IPR040452">
    <property type="entry name" value="SfsA_C"/>
</dbReference>
<feature type="region of interest" description="Disordered" evidence="1">
    <location>
        <begin position="544"/>
        <end position="577"/>
    </location>
</feature>
<sequence length="577" mass="57615">MAAAPGGGEAAAEGGQGAAVSVAAAAAAAATGEATAAVVAADGLRLGQPMGRKRGRGSRDGADAAAMAAEVGAVAAGTQGAERSLATAARPSRRAKVAASAAISAAVKAEGSRGAAGSQGLGSNLAVTAASAPAPRSRRSAAVSRRGGGETAREAEAGPSRSGGGGETVKDACSDGDGEGIQNVGQAATEPVSYKARRRKATATVAVAAGSAVAADSATTAVEAAASPGDRRGKKAAVAVPRVGVLPPEEAAALLGQPLLDLGELVPGVLVRRPSATVKTPYVADVRLLQSPSALAVCDGSASAGSIAGGGGDGPLVLAHAPALDCAGMLVEDLRPGGHVTLVGSHPQLAERLAAEMIRRRCLEEALGPYDSVETQRTTLLEVKNVVCADFPEGEVPPGRPAAGVYTAPPAPDGSGYRPTALFPHGAPKPKIKVVSDRAIKHVGSPAGDASSPRAGLRAAVLFIVNRCDCEAFRPCHEADPLFAQVLKAAHEAGVILLAYDVVWSLNGQALPGKRLPVVFAPGVSAEYDNDRLAEVLHYNATEPRKKWKSTKTKSTQGGDAKGRADCSNKGRKSGAD</sequence>
<feature type="compositionally biased region" description="Basic and acidic residues" evidence="1">
    <location>
        <begin position="561"/>
        <end position="577"/>
    </location>
</feature>
<evidence type="ECO:0000313" key="4">
    <source>
        <dbReference type="Proteomes" id="UP000001058"/>
    </source>
</evidence>
<keyword evidence="4" id="KW-1185">Reference proteome</keyword>
<feature type="compositionally biased region" description="Basic and acidic residues" evidence="1">
    <location>
        <begin position="147"/>
        <end position="156"/>
    </location>
</feature>
<feature type="compositionally biased region" description="Low complexity" evidence="1">
    <location>
        <begin position="128"/>
        <end position="145"/>
    </location>
</feature>
<name>D8TGZ8_VOLCA</name>
<proteinExistence type="predicted"/>
<feature type="region of interest" description="Disordered" evidence="1">
    <location>
        <begin position="41"/>
        <end position="101"/>
    </location>
</feature>
<gene>
    <name evidence="3" type="ORF">VOLCADRAFT_115580</name>
</gene>
<dbReference type="RefSeq" id="XP_002945629.1">
    <property type="nucleotide sequence ID" value="XM_002945583.1"/>
</dbReference>
<dbReference type="GeneID" id="9625344"/>
<dbReference type="PANTHER" id="PTHR30545">
    <property type="entry name" value="SUGAR FERMENTATION STIMULATION PROTEIN A"/>
    <property type="match status" value="1"/>
</dbReference>
<dbReference type="Gene3D" id="3.40.1350.60">
    <property type="match status" value="1"/>
</dbReference>
<evidence type="ECO:0000259" key="2">
    <source>
        <dbReference type="Pfam" id="PF03749"/>
    </source>
</evidence>
<protein>
    <recommendedName>
        <fullName evidence="2">Sugar fermentation stimulation protein C-terminal domain-containing protein</fullName>
    </recommendedName>
</protein>
<dbReference type="InterPro" id="IPR005224">
    <property type="entry name" value="SfsA"/>
</dbReference>
<dbReference type="KEGG" id="vcn:VOLCADRAFT_115580"/>